<protein>
    <submittedName>
        <fullName evidence="1">Uncharacterized protein</fullName>
    </submittedName>
</protein>
<proteinExistence type="predicted"/>
<dbReference type="EMBL" id="CP039353">
    <property type="protein sequence ID" value="QCE06356.1"/>
    <property type="molecule type" value="Genomic_DNA"/>
</dbReference>
<dbReference type="Proteomes" id="UP000501690">
    <property type="component" value="Linkage Group LG9"/>
</dbReference>
<reference evidence="1 2" key="1">
    <citation type="submission" date="2019-04" db="EMBL/GenBank/DDBJ databases">
        <title>An improved genome assembly and genetic linkage map for asparagus bean, Vigna unguiculata ssp. sesquipedialis.</title>
        <authorList>
            <person name="Xia Q."/>
            <person name="Zhang R."/>
            <person name="Dong Y."/>
        </authorList>
    </citation>
    <scope>NUCLEOTIDE SEQUENCE [LARGE SCALE GENOMIC DNA]</scope>
    <source>
        <tissue evidence="1">Leaf</tissue>
    </source>
</reference>
<accession>A0A4D6MY25</accession>
<organism evidence="1 2">
    <name type="scientific">Vigna unguiculata</name>
    <name type="common">Cowpea</name>
    <dbReference type="NCBI Taxonomy" id="3917"/>
    <lineage>
        <taxon>Eukaryota</taxon>
        <taxon>Viridiplantae</taxon>
        <taxon>Streptophyta</taxon>
        <taxon>Embryophyta</taxon>
        <taxon>Tracheophyta</taxon>
        <taxon>Spermatophyta</taxon>
        <taxon>Magnoliopsida</taxon>
        <taxon>eudicotyledons</taxon>
        <taxon>Gunneridae</taxon>
        <taxon>Pentapetalae</taxon>
        <taxon>rosids</taxon>
        <taxon>fabids</taxon>
        <taxon>Fabales</taxon>
        <taxon>Fabaceae</taxon>
        <taxon>Papilionoideae</taxon>
        <taxon>50 kb inversion clade</taxon>
        <taxon>NPAAA clade</taxon>
        <taxon>indigoferoid/millettioid clade</taxon>
        <taxon>Phaseoleae</taxon>
        <taxon>Vigna</taxon>
    </lineage>
</organism>
<sequence length="299" mass="33425">MINEMSGFDTPLVRLGAKIRYMSVSLMEELNKLRSAGFNLSGESSSTGGLHSGRHLAVRGILPGGRENNSGVWSVGAWRWGLNRQAVAARSACFEALYAWRYVTLARRFGSWQRLAYGWVQIDCPPQLLADEFGSLGTIRTMFVYGHSTWRYGVRSVAWFPARALSVVANRCRKQCYGSYTVTPGRVPIYEHSSYRPKTTTLLLADEFGSLGTIRTMFVYGNSTWRYGVRSVALFPARALSVVANSSPYLRVFGDDRVRDTWEQMLLMQVAQVKLSRGEGFDLGNSYVFSIAFGNSCKP</sequence>
<dbReference type="AlphaFoldDB" id="A0A4D6MY25"/>
<evidence type="ECO:0000313" key="2">
    <source>
        <dbReference type="Proteomes" id="UP000501690"/>
    </source>
</evidence>
<name>A0A4D6MY25_VIGUN</name>
<evidence type="ECO:0000313" key="1">
    <source>
        <dbReference type="EMBL" id="QCE06356.1"/>
    </source>
</evidence>
<keyword evidence="2" id="KW-1185">Reference proteome</keyword>
<gene>
    <name evidence="1" type="ORF">DEO72_LG9g1368</name>
</gene>